<dbReference type="InterPro" id="IPR020846">
    <property type="entry name" value="MFS_dom"/>
</dbReference>
<evidence type="ECO:0000256" key="9">
    <source>
        <dbReference type="SAM" id="SignalP"/>
    </source>
</evidence>
<keyword evidence="4 8" id="KW-0812">Transmembrane</keyword>
<evidence type="ECO:0000256" key="5">
    <source>
        <dbReference type="ARBA" id="ARBA00022989"/>
    </source>
</evidence>
<evidence type="ECO:0000256" key="8">
    <source>
        <dbReference type="SAM" id="Phobius"/>
    </source>
</evidence>
<feature type="transmembrane region" description="Helical" evidence="8">
    <location>
        <begin position="174"/>
        <end position="195"/>
    </location>
</feature>
<dbReference type="SUPFAM" id="SSF103473">
    <property type="entry name" value="MFS general substrate transporter"/>
    <property type="match status" value="1"/>
</dbReference>
<evidence type="ECO:0000313" key="12">
    <source>
        <dbReference type="Proteomes" id="UP000019804"/>
    </source>
</evidence>
<dbReference type="InterPro" id="IPR003663">
    <property type="entry name" value="Sugar/inositol_transpt"/>
</dbReference>
<dbReference type="InterPro" id="IPR036259">
    <property type="entry name" value="MFS_trans_sf"/>
</dbReference>
<feature type="transmembrane region" description="Helical" evidence="8">
    <location>
        <begin position="429"/>
        <end position="448"/>
    </location>
</feature>
<keyword evidence="9" id="KW-0732">Signal</keyword>
<dbReference type="HOGENOM" id="CLU_001265_30_3_1"/>
<evidence type="ECO:0000256" key="7">
    <source>
        <dbReference type="RuleBase" id="RU003346"/>
    </source>
</evidence>
<dbReference type="Proteomes" id="UP000019804">
    <property type="component" value="Unassembled WGS sequence"/>
</dbReference>
<keyword evidence="5 8" id="KW-1133">Transmembrane helix</keyword>
<evidence type="ECO:0000256" key="3">
    <source>
        <dbReference type="ARBA" id="ARBA00022448"/>
    </source>
</evidence>
<dbReference type="GO" id="GO:0005351">
    <property type="term" value="F:carbohydrate:proton symporter activity"/>
    <property type="evidence" value="ECO:0007669"/>
    <property type="project" value="TreeGrafter"/>
</dbReference>
<dbReference type="Pfam" id="PF00083">
    <property type="entry name" value="Sugar_tr"/>
    <property type="match status" value="1"/>
</dbReference>
<evidence type="ECO:0000256" key="4">
    <source>
        <dbReference type="ARBA" id="ARBA00022692"/>
    </source>
</evidence>
<dbReference type="PROSITE" id="PS50850">
    <property type="entry name" value="MFS"/>
    <property type="match status" value="1"/>
</dbReference>
<keyword evidence="3 7" id="KW-0813">Transport</keyword>
<dbReference type="GO" id="GO:0016020">
    <property type="term" value="C:membrane"/>
    <property type="evidence" value="ECO:0007669"/>
    <property type="project" value="UniProtKB-SubCell"/>
</dbReference>
<dbReference type="PRINTS" id="PR00171">
    <property type="entry name" value="SUGRTRNSPORT"/>
</dbReference>
<feature type="transmembrane region" description="Helical" evidence="8">
    <location>
        <begin position="143"/>
        <end position="162"/>
    </location>
</feature>
<dbReference type="PROSITE" id="PS51257">
    <property type="entry name" value="PROKAR_LIPOPROTEIN"/>
    <property type="match status" value="1"/>
</dbReference>
<dbReference type="Gene3D" id="1.20.1250.20">
    <property type="entry name" value="MFS general substrate transporter like domains"/>
    <property type="match status" value="1"/>
</dbReference>
<dbReference type="GeneID" id="63701840"/>
<dbReference type="EMBL" id="KK088450">
    <property type="protein sequence ID" value="EYE90983.1"/>
    <property type="molecule type" value="Genomic_DNA"/>
</dbReference>
<feature type="signal peptide" evidence="9">
    <location>
        <begin position="1"/>
        <end position="36"/>
    </location>
</feature>
<evidence type="ECO:0000256" key="6">
    <source>
        <dbReference type="ARBA" id="ARBA00023136"/>
    </source>
</evidence>
<evidence type="ECO:0000256" key="1">
    <source>
        <dbReference type="ARBA" id="ARBA00004141"/>
    </source>
</evidence>
<organism evidence="11 12">
    <name type="scientific">Aspergillus ruber (strain CBS 135680)</name>
    <dbReference type="NCBI Taxonomy" id="1388766"/>
    <lineage>
        <taxon>Eukaryota</taxon>
        <taxon>Fungi</taxon>
        <taxon>Dikarya</taxon>
        <taxon>Ascomycota</taxon>
        <taxon>Pezizomycotina</taxon>
        <taxon>Eurotiomycetes</taxon>
        <taxon>Eurotiomycetidae</taxon>
        <taxon>Eurotiales</taxon>
        <taxon>Aspergillaceae</taxon>
        <taxon>Aspergillus</taxon>
        <taxon>Aspergillus subgen. Aspergillus</taxon>
    </lineage>
</organism>
<dbReference type="InterPro" id="IPR005829">
    <property type="entry name" value="Sugar_transporter_CS"/>
</dbReference>
<evidence type="ECO:0000256" key="2">
    <source>
        <dbReference type="ARBA" id="ARBA00010992"/>
    </source>
</evidence>
<feature type="transmembrane region" description="Helical" evidence="8">
    <location>
        <begin position="60"/>
        <end position="79"/>
    </location>
</feature>
<feature type="domain" description="Major facilitator superfamily (MFS) profile" evidence="10">
    <location>
        <begin position="17"/>
        <end position="452"/>
    </location>
</feature>
<dbReference type="RefSeq" id="XP_040634673.1">
    <property type="nucleotide sequence ID" value="XM_040786716.1"/>
</dbReference>
<feature type="transmembrane region" description="Helical" evidence="8">
    <location>
        <begin position="333"/>
        <end position="355"/>
    </location>
</feature>
<dbReference type="PANTHER" id="PTHR48022">
    <property type="entry name" value="PLASTIDIC GLUCOSE TRANSPORTER 4"/>
    <property type="match status" value="1"/>
</dbReference>
<dbReference type="STRING" id="1388766.A0A017S1Q0"/>
<feature type="transmembrane region" description="Helical" evidence="8">
    <location>
        <begin position="361"/>
        <end position="386"/>
    </location>
</feature>
<evidence type="ECO:0000313" key="11">
    <source>
        <dbReference type="EMBL" id="EYE90983.1"/>
    </source>
</evidence>
<feature type="chain" id="PRO_5001498688" evidence="9">
    <location>
        <begin position="37"/>
        <end position="509"/>
    </location>
</feature>
<comment type="subcellular location">
    <subcellularLocation>
        <location evidence="1">Membrane</location>
        <topology evidence="1">Multi-pass membrane protein</topology>
    </subcellularLocation>
</comment>
<dbReference type="InterPro" id="IPR050360">
    <property type="entry name" value="MFS_Sugar_Transporters"/>
</dbReference>
<evidence type="ECO:0000259" key="10">
    <source>
        <dbReference type="PROSITE" id="PS50850"/>
    </source>
</evidence>
<dbReference type="AlphaFoldDB" id="A0A017S1Q0"/>
<protein>
    <submittedName>
        <fullName evidence="11">General substrate transporter</fullName>
    </submittedName>
</protein>
<proteinExistence type="inferred from homology"/>
<dbReference type="PROSITE" id="PS00217">
    <property type="entry name" value="SUGAR_TRANSPORT_2"/>
    <property type="match status" value="1"/>
</dbReference>
<sequence>MHLWKHSFRGKALQVAMTMASCQAFLLLGFDQGVMSGIVGADNRFGRDFNNPDTAMQGNITALYDIGCVVGSIACYFIGERYGRRAMLMTGGSIMIIGTAILASSFTVAQLIVGRIITGIGNGMNSSTAPVYQSECAPASTRGAVLTLQGTVTILGVVIAYWMDYGTSFTESSFQWRFPLAFQAVFAVCLILQIIGLPETPRWLVQHDRHEEARQVLAAIEGKPLDDAEISKSVLDIQTALEEERKDGPFRFLELFSWGETQNLRRMLITITIELGQQFTGSNMINYYAPVMFQTTMGLSRNLSMILGGCVQCTYLVGSFIPVFLMDRFGRRTLLIICSAGLCLCFVMVSILLSLGQMNAAYGATAFIFLFQVFYGAGWLPVPWFYPAEINTTRVRTRMQAIASGWNWMAVFAVVKITPIAFANIGWRTFVIFAVLNAAFIPMVYFFYPETKGLELEDIPLLFVKGGFTGGVFSSKGGRTVEPRQHAHNVQVDSKLEGMLQQVEDTGQV</sequence>
<feature type="transmembrane region" description="Helical" evidence="8">
    <location>
        <begin position="91"/>
        <end position="117"/>
    </location>
</feature>
<gene>
    <name evidence="11" type="ORF">EURHEDRAFT_518745</name>
</gene>
<accession>A0A017S1Q0</accession>
<reference evidence="12" key="1">
    <citation type="journal article" date="2014" name="Nat. Commun.">
        <title>Genomic adaptations of the halophilic Dead Sea filamentous fungus Eurotium rubrum.</title>
        <authorList>
            <person name="Kis-Papo T."/>
            <person name="Weig A.R."/>
            <person name="Riley R."/>
            <person name="Persoh D."/>
            <person name="Salamov A."/>
            <person name="Sun H."/>
            <person name="Lipzen A."/>
            <person name="Wasser S.P."/>
            <person name="Rambold G."/>
            <person name="Grigoriev I.V."/>
            <person name="Nevo E."/>
        </authorList>
    </citation>
    <scope>NUCLEOTIDE SEQUENCE [LARGE SCALE GENOMIC DNA]</scope>
    <source>
        <strain evidence="12">CBS 135680</strain>
    </source>
</reference>
<feature type="transmembrane region" description="Helical" evidence="8">
    <location>
        <begin position="303"/>
        <end position="326"/>
    </location>
</feature>
<keyword evidence="6 8" id="KW-0472">Membrane</keyword>
<dbReference type="OrthoDB" id="6133115at2759"/>
<dbReference type="NCBIfam" id="TIGR00879">
    <property type="entry name" value="SP"/>
    <property type="match status" value="1"/>
</dbReference>
<name>A0A017S1Q0_ASPRC</name>
<dbReference type="PANTHER" id="PTHR48022:SF28">
    <property type="entry name" value="MAJOR FACILITATOR SUPERFAMILY (MFS) PROFILE DOMAIN-CONTAINING PROTEIN-RELATED"/>
    <property type="match status" value="1"/>
</dbReference>
<comment type="similarity">
    <text evidence="2 7">Belongs to the major facilitator superfamily. Sugar transporter (TC 2.A.1.1) family.</text>
</comment>
<feature type="transmembrane region" description="Helical" evidence="8">
    <location>
        <begin position="406"/>
        <end position="423"/>
    </location>
</feature>
<dbReference type="InterPro" id="IPR005828">
    <property type="entry name" value="MFS_sugar_transport-like"/>
</dbReference>
<keyword evidence="12" id="KW-1185">Reference proteome</keyword>
<dbReference type="FunFam" id="1.20.1250.20:FF:000090">
    <property type="entry name" value="MFS sugar transporter, putative"/>
    <property type="match status" value="1"/>
</dbReference>